<evidence type="ECO:0000313" key="2">
    <source>
        <dbReference type="Proteomes" id="UP001054945"/>
    </source>
</evidence>
<comment type="caution">
    <text evidence="1">The sequence shown here is derived from an EMBL/GenBank/DDBJ whole genome shotgun (WGS) entry which is preliminary data.</text>
</comment>
<protein>
    <submittedName>
        <fullName evidence="1">Uncharacterized protein</fullName>
    </submittedName>
</protein>
<dbReference type="Proteomes" id="UP001054945">
    <property type="component" value="Unassembled WGS sequence"/>
</dbReference>
<name>A0AAV4WYW6_CAEEX</name>
<keyword evidence="2" id="KW-1185">Reference proteome</keyword>
<reference evidence="1 2" key="1">
    <citation type="submission" date="2021-06" db="EMBL/GenBank/DDBJ databases">
        <title>Caerostris extrusa draft genome.</title>
        <authorList>
            <person name="Kono N."/>
            <person name="Arakawa K."/>
        </authorList>
    </citation>
    <scope>NUCLEOTIDE SEQUENCE [LARGE SCALE GENOMIC DNA]</scope>
</reference>
<proteinExistence type="predicted"/>
<sequence length="102" mass="11760">MKIHKVQTKPSAYNELENRSPFRRKRVSGTEWHGSAAKLPFHFAHLSSFVCEMRLVRSQAPERGNIVCTSDFFFFFSFPGQGCRNASSVLGEFRPKIRHNNN</sequence>
<accession>A0AAV4WYW6</accession>
<evidence type="ECO:0000313" key="1">
    <source>
        <dbReference type="EMBL" id="GIY86910.1"/>
    </source>
</evidence>
<dbReference type="EMBL" id="BPLR01016861">
    <property type="protein sequence ID" value="GIY86910.1"/>
    <property type="molecule type" value="Genomic_DNA"/>
</dbReference>
<organism evidence="1 2">
    <name type="scientific">Caerostris extrusa</name>
    <name type="common">Bark spider</name>
    <name type="synonym">Caerostris bankana</name>
    <dbReference type="NCBI Taxonomy" id="172846"/>
    <lineage>
        <taxon>Eukaryota</taxon>
        <taxon>Metazoa</taxon>
        <taxon>Ecdysozoa</taxon>
        <taxon>Arthropoda</taxon>
        <taxon>Chelicerata</taxon>
        <taxon>Arachnida</taxon>
        <taxon>Araneae</taxon>
        <taxon>Araneomorphae</taxon>
        <taxon>Entelegynae</taxon>
        <taxon>Araneoidea</taxon>
        <taxon>Araneidae</taxon>
        <taxon>Caerostris</taxon>
    </lineage>
</organism>
<dbReference type="AlphaFoldDB" id="A0AAV4WYW6"/>
<gene>
    <name evidence="1" type="ORF">CEXT_753951</name>
</gene>